<gene>
    <name evidence="1" type="ORF">PMPD1_2518</name>
</gene>
<accession>A0A6M8UI86</accession>
<dbReference type="EMBL" id="CP054212">
    <property type="protein sequence ID" value="QKJ87460.1"/>
    <property type="molecule type" value="Genomic_DNA"/>
</dbReference>
<evidence type="ECO:0000313" key="1">
    <source>
        <dbReference type="EMBL" id="QKJ87460.1"/>
    </source>
</evidence>
<dbReference type="RefSeq" id="WP_173634403.1">
    <property type="nucleotide sequence ID" value="NZ_CP054212.1"/>
</dbReference>
<proteinExistence type="predicted"/>
<keyword evidence="2" id="KW-1185">Reference proteome</keyword>
<evidence type="ECO:0000313" key="2">
    <source>
        <dbReference type="Proteomes" id="UP000505325"/>
    </source>
</evidence>
<sequence>MTESEKAELVEIATKRLAQYRKMNEHKNSNVMPRGGIEFQYEPSIALILEHSNVTLECSAVYR</sequence>
<dbReference type="Proteomes" id="UP000505325">
    <property type="component" value="Chromosome"/>
</dbReference>
<reference evidence="1 2" key="1">
    <citation type="submission" date="2020-06" db="EMBL/GenBank/DDBJ databases">
        <title>Genome sequence of Paramixta manurensis strain PD-1.</title>
        <authorList>
            <person name="Lee C.W."/>
            <person name="Kim J."/>
        </authorList>
    </citation>
    <scope>NUCLEOTIDE SEQUENCE [LARGE SCALE GENOMIC DNA]</scope>
    <source>
        <strain evidence="1 2">PD-1</strain>
    </source>
</reference>
<name>A0A6M8UI86_9GAMM</name>
<organism evidence="1 2">
    <name type="scientific">Paramixta manurensis</name>
    <dbReference type="NCBI Taxonomy" id="2740817"/>
    <lineage>
        <taxon>Bacteria</taxon>
        <taxon>Pseudomonadati</taxon>
        <taxon>Pseudomonadota</taxon>
        <taxon>Gammaproteobacteria</taxon>
        <taxon>Enterobacterales</taxon>
        <taxon>Erwiniaceae</taxon>
        <taxon>Paramixta</taxon>
    </lineage>
</organism>
<dbReference type="KEGG" id="pmak:PMPD1_2518"/>
<dbReference type="AlphaFoldDB" id="A0A6M8UI86"/>
<protein>
    <submittedName>
        <fullName evidence="1">Uncharacterized protein</fullName>
    </submittedName>
</protein>